<evidence type="ECO:0000256" key="2">
    <source>
        <dbReference type="ARBA" id="ARBA00022618"/>
    </source>
</evidence>
<sequence length="275" mass="29987">MSRNSHVSLGGASGQPVNGSSGSSFFNNTPSPIPMQISSSRRLSFDSSNRRSNGLAAEAGGDTNASASVTAGNGTANSSKYFGSSKLSSVARSLANRKGQQWADGNTDKAYLCMTYFDRFISLRQIPVAMVRLLSVACLSLAAKMKEQNIPSLSQYEVENPHFFEGKLIQKMELMVLGALEWKMNMITPFSFVDYFVSKLCQESPSDVKLKIEDFLLSVITAVAAAATLMALDKKLTKEALELKINSIPELKLLEIEAVCSCYNILQELRTEKPK</sequence>
<feature type="region of interest" description="Disordered" evidence="5">
    <location>
        <begin position="1"/>
        <end position="70"/>
    </location>
</feature>
<feature type="domain" description="Cyclin N-terminal" evidence="6">
    <location>
        <begin position="109"/>
        <end position="185"/>
    </location>
</feature>
<dbReference type="Gene3D" id="1.10.472.10">
    <property type="entry name" value="Cyclin-like"/>
    <property type="match status" value="1"/>
</dbReference>
<reference evidence="7 8" key="1">
    <citation type="journal article" date="2019" name="G3 (Bethesda)">
        <title>Sequencing of a Wild Apple (Malus baccata) Genome Unravels the Differences Between Cultivated and Wild Apple Species Regarding Disease Resistance and Cold Tolerance.</title>
        <authorList>
            <person name="Chen X."/>
        </authorList>
    </citation>
    <scope>NUCLEOTIDE SEQUENCE [LARGE SCALE GENOMIC DNA]</scope>
    <source>
        <strain evidence="8">cv. Shandingzi</strain>
        <tissue evidence="7">Leaves</tissue>
    </source>
</reference>
<dbReference type="GO" id="GO:0051301">
    <property type="term" value="P:cell division"/>
    <property type="evidence" value="ECO:0007669"/>
    <property type="project" value="UniProtKB-KW"/>
</dbReference>
<dbReference type="SUPFAM" id="SSF47954">
    <property type="entry name" value="Cyclin-like"/>
    <property type="match status" value="1"/>
</dbReference>
<comment type="subunit">
    <text evidence="1">Interacts with the CDC2 protein kinase to form a serine/threonine kinase holoenzyme complex also known as maturation promoting factor (MPF). The cyclin subunit imparts substrate specificity to the complex.</text>
</comment>
<dbReference type="Proteomes" id="UP000315295">
    <property type="component" value="Unassembled WGS sequence"/>
</dbReference>
<dbReference type="Pfam" id="PF00134">
    <property type="entry name" value="Cyclin_N"/>
    <property type="match status" value="1"/>
</dbReference>
<dbReference type="InterPro" id="IPR006671">
    <property type="entry name" value="Cyclin_N"/>
</dbReference>
<accession>A0A540MVH1</accession>
<dbReference type="InterPro" id="IPR039361">
    <property type="entry name" value="Cyclin"/>
</dbReference>
<evidence type="ECO:0000256" key="4">
    <source>
        <dbReference type="ARBA" id="ARBA00032263"/>
    </source>
</evidence>
<dbReference type="AlphaFoldDB" id="A0A540MVH1"/>
<dbReference type="InterPro" id="IPR036915">
    <property type="entry name" value="Cyclin-like_sf"/>
</dbReference>
<name>A0A540MVH1_MALBA</name>
<organism evidence="7 8">
    <name type="scientific">Malus baccata</name>
    <name type="common">Siberian crab apple</name>
    <name type="synonym">Pyrus baccata</name>
    <dbReference type="NCBI Taxonomy" id="106549"/>
    <lineage>
        <taxon>Eukaryota</taxon>
        <taxon>Viridiplantae</taxon>
        <taxon>Streptophyta</taxon>
        <taxon>Embryophyta</taxon>
        <taxon>Tracheophyta</taxon>
        <taxon>Spermatophyta</taxon>
        <taxon>Magnoliopsida</taxon>
        <taxon>eudicotyledons</taxon>
        <taxon>Gunneridae</taxon>
        <taxon>Pentapetalae</taxon>
        <taxon>rosids</taxon>
        <taxon>fabids</taxon>
        <taxon>Rosales</taxon>
        <taxon>Rosaceae</taxon>
        <taxon>Amygdaloideae</taxon>
        <taxon>Maleae</taxon>
        <taxon>Malus</taxon>
    </lineage>
</organism>
<gene>
    <name evidence="7" type="ORF">C1H46_011999</name>
</gene>
<evidence type="ECO:0000256" key="1">
    <source>
        <dbReference type="ARBA" id="ARBA00011177"/>
    </source>
</evidence>
<feature type="compositionally biased region" description="Low complexity" evidence="5">
    <location>
        <begin position="38"/>
        <end position="52"/>
    </location>
</feature>
<protein>
    <recommendedName>
        <fullName evidence="4">B-like cyclin</fullName>
    </recommendedName>
</protein>
<comment type="caution">
    <text evidence="7">The sequence shown here is derived from an EMBL/GenBank/DDBJ whole genome shotgun (WGS) entry which is preliminary data.</text>
</comment>
<dbReference type="STRING" id="106549.A0A540MVH1"/>
<keyword evidence="3" id="KW-0131">Cell cycle</keyword>
<proteinExistence type="predicted"/>
<evidence type="ECO:0000259" key="6">
    <source>
        <dbReference type="Pfam" id="PF00134"/>
    </source>
</evidence>
<keyword evidence="8" id="KW-1185">Reference proteome</keyword>
<feature type="compositionally biased region" description="Low complexity" evidence="5">
    <location>
        <begin position="18"/>
        <end position="28"/>
    </location>
</feature>
<evidence type="ECO:0000256" key="3">
    <source>
        <dbReference type="ARBA" id="ARBA00023306"/>
    </source>
</evidence>
<evidence type="ECO:0000313" key="8">
    <source>
        <dbReference type="Proteomes" id="UP000315295"/>
    </source>
</evidence>
<evidence type="ECO:0000256" key="5">
    <source>
        <dbReference type="SAM" id="MobiDB-lite"/>
    </source>
</evidence>
<dbReference type="EMBL" id="VIEB01000177">
    <property type="protein sequence ID" value="TQE02360.1"/>
    <property type="molecule type" value="Genomic_DNA"/>
</dbReference>
<evidence type="ECO:0000313" key="7">
    <source>
        <dbReference type="EMBL" id="TQE02360.1"/>
    </source>
</evidence>
<keyword evidence="2" id="KW-0132">Cell division</keyword>
<dbReference type="PANTHER" id="PTHR10177">
    <property type="entry name" value="CYCLINS"/>
    <property type="match status" value="1"/>
</dbReference>